<dbReference type="Proteomes" id="UP000234950">
    <property type="component" value="Unassembled WGS sequence"/>
</dbReference>
<comment type="caution">
    <text evidence="1">The sequence shown here is derived from an EMBL/GenBank/DDBJ whole genome shotgun (WGS) entry which is preliminary data.</text>
</comment>
<evidence type="ECO:0000313" key="2">
    <source>
        <dbReference type="Proteomes" id="UP000234950"/>
    </source>
</evidence>
<dbReference type="AlphaFoldDB" id="A0A2N5HJ89"/>
<accession>A0A2N5HJ89</accession>
<evidence type="ECO:0008006" key="3">
    <source>
        <dbReference type="Google" id="ProtNLM"/>
    </source>
</evidence>
<gene>
    <name evidence="1" type="ORF">CVD27_09540</name>
</gene>
<dbReference type="EMBL" id="PGVE01000040">
    <property type="protein sequence ID" value="PLS05597.1"/>
    <property type="molecule type" value="Genomic_DNA"/>
</dbReference>
<dbReference type="RefSeq" id="WP_101647665.1">
    <property type="nucleotide sequence ID" value="NZ_PGVE01000040.1"/>
</dbReference>
<dbReference type="Gene3D" id="1.50.10.100">
    <property type="entry name" value="Chondroitin AC/alginate lyase"/>
    <property type="match status" value="1"/>
</dbReference>
<dbReference type="PANTHER" id="PTHR38045:SF1">
    <property type="entry name" value="HEPARINASE II_III-LIKE PROTEIN"/>
    <property type="match status" value="1"/>
</dbReference>
<dbReference type="SUPFAM" id="SSF48230">
    <property type="entry name" value="Chondroitin AC/alginate lyase"/>
    <property type="match status" value="1"/>
</dbReference>
<dbReference type="PANTHER" id="PTHR38045">
    <property type="entry name" value="CHROMOSOME 1, WHOLE GENOME SHOTGUN SEQUENCE"/>
    <property type="match status" value="1"/>
</dbReference>
<dbReference type="OrthoDB" id="9793856at2"/>
<reference evidence="1 2" key="1">
    <citation type="submission" date="2017-11" db="EMBL/GenBank/DDBJ databases">
        <title>Comparitive Functional Genomics of Dry Heat Resistant strains isolated from the Viking Spacecraft.</title>
        <authorList>
            <person name="Seuylemezian A."/>
            <person name="Cooper K."/>
            <person name="Vaishampayan P."/>
        </authorList>
    </citation>
    <scope>NUCLEOTIDE SEQUENCE [LARGE SCALE GENOMIC DNA]</scope>
    <source>
        <strain evidence="1 2">V32-6</strain>
    </source>
</reference>
<evidence type="ECO:0000313" key="1">
    <source>
        <dbReference type="EMBL" id="PLS05597.1"/>
    </source>
</evidence>
<organism evidence="1 2">
    <name type="scientific">Neobacillus cucumis</name>
    <dbReference type="NCBI Taxonomy" id="1740721"/>
    <lineage>
        <taxon>Bacteria</taxon>
        <taxon>Bacillati</taxon>
        <taxon>Bacillota</taxon>
        <taxon>Bacilli</taxon>
        <taxon>Bacillales</taxon>
        <taxon>Bacillaceae</taxon>
        <taxon>Neobacillus</taxon>
    </lineage>
</organism>
<sequence>MITVDYKSLLESQTTLLFSTKEEKDNWWGKLSQHPAFQPFIDEIRDEAIHLLPEKDQILTYSLFRIFSEKGSRLEYEKAYFHKRKRLNTFAIMVLLEPEKVEYLNALENTIWSVCNEYSWCLPAHLLNSPETSTQISYSLGKPIVQGYTIDLFAAETAFTLAEILKLTEDYLSPLICKRIYEEVYKRIFHPFLKKQFGWETQTHNWAAVCAGSIGSAALHLINDNSELSMILERILPAMDSYLKGFNEDGICLEGYGYWQYGFGYYVYFADLLKKRTAGQLNLFHSEKVHQIALFQQRCFMNRNLVVNFSDAPPTASVYLGLSHYLSKIYCDVEIPDQALRARYSDDHCSRWAPAIRNLLWFDETASAKPWKSGTFFSKDSAWFISRHQSPLGSFSFAAKGGHNDEPHNHNDIGHFILQGNGEVFLKDLGAGLYSKDYFNDKRYSYLCNGSQGHSVPIINNQFQKEGPKRYAMIRDASLGKDVETLELDIEHAYEIESLQKLSRKFTWLKRNQPSLILEDYYSFIEQPDSIVERLIVPALSITKDDKGVILEGQEKLRIFYDKTKLWLVVRILEFENHFGETENNIALDFTVVNPEKDCSVQLVFQFD</sequence>
<dbReference type="Gene3D" id="2.70.98.70">
    <property type="match status" value="1"/>
</dbReference>
<protein>
    <recommendedName>
        <fullName evidence="3">Heparinase</fullName>
    </recommendedName>
</protein>
<proteinExistence type="predicted"/>
<keyword evidence="2" id="KW-1185">Reference proteome</keyword>
<name>A0A2N5HJ89_9BACI</name>
<dbReference type="InterPro" id="IPR008929">
    <property type="entry name" value="Chondroitin_lyas"/>
</dbReference>